<dbReference type="Gene3D" id="4.10.1000.10">
    <property type="entry name" value="Zinc finger, CCCH-type"/>
    <property type="match status" value="2"/>
</dbReference>
<dbReference type="Pfam" id="PF00642">
    <property type="entry name" value="zf-CCCH"/>
    <property type="match status" value="2"/>
</dbReference>
<sequence>MSGELTFENYTFGVEIEAQPQPQPQPAKKKNQGIRKFSENIYNDEKKGSGNGGIRKMSCEPSDFKVKYKTEYCKYWKLSGNCPFLEQCAFAHGDYEIRHKTHLPQNYKTKRCKNFFENGYCSYGERCQFLHVNGDIFSESSGENNDNFKQQIIKELPENAENQEKSPIKYEQQLNELDQYWDQNTLSFQTPKLLNRPRLATFESIASSSPGDNYSQTQNQNQTQIPPQNQNQVQNLSYIPQQQQMQFSQQLLFQEEHQILELQEQSSSDKSTAFNSKQNSSENQKKQGKNKPTRKQSKGVFNVNAKEFDFARSVSPINSQTTNNPESVEELQI</sequence>
<dbReference type="PANTHER" id="PTHR12547:SF18">
    <property type="entry name" value="PROTEIN TIS11"/>
    <property type="match status" value="1"/>
</dbReference>
<feature type="compositionally biased region" description="Basic residues" evidence="6">
    <location>
        <begin position="286"/>
        <end position="297"/>
    </location>
</feature>
<evidence type="ECO:0000256" key="3">
    <source>
        <dbReference type="ARBA" id="ARBA00022771"/>
    </source>
</evidence>
<feature type="compositionally biased region" description="Polar residues" evidence="6">
    <location>
        <begin position="266"/>
        <end position="282"/>
    </location>
</feature>
<evidence type="ECO:0000256" key="4">
    <source>
        <dbReference type="ARBA" id="ARBA00022833"/>
    </source>
</evidence>
<keyword evidence="2" id="KW-0677">Repeat</keyword>
<feature type="region of interest" description="Disordered" evidence="6">
    <location>
        <begin position="14"/>
        <end position="53"/>
    </location>
</feature>
<feature type="domain" description="C3H1-type" evidence="7">
    <location>
        <begin position="106"/>
        <end position="134"/>
    </location>
</feature>
<evidence type="ECO:0000313" key="9">
    <source>
        <dbReference type="Proteomes" id="UP000054937"/>
    </source>
</evidence>
<feature type="domain" description="C3H1-type" evidence="7">
    <location>
        <begin position="67"/>
        <end position="95"/>
    </location>
</feature>
<dbReference type="Proteomes" id="UP000054937">
    <property type="component" value="Unassembled WGS sequence"/>
</dbReference>
<evidence type="ECO:0000256" key="6">
    <source>
        <dbReference type="SAM" id="MobiDB-lite"/>
    </source>
</evidence>
<reference evidence="8 9" key="1">
    <citation type="journal article" date="2015" name="Sci. Rep.">
        <title>Genome of the facultative scuticociliatosis pathogen Pseudocohnilembus persalinus provides insight into its virulence through horizontal gene transfer.</title>
        <authorList>
            <person name="Xiong J."/>
            <person name="Wang G."/>
            <person name="Cheng J."/>
            <person name="Tian M."/>
            <person name="Pan X."/>
            <person name="Warren A."/>
            <person name="Jiang C."/>
            <person name="Yuan D."/>
            <person name="Miao W."/>
        </authorList>
    </citation>
    <scope>NUCLEOTIDE SEQUENCE [LARGE SCALE GENOMIC DNA]</scope>
    <source>
        <strain evidence="8">36N120E</strain>
    </source>
</reference>
<evidence type="ECO:0000259" key="7">
    <source>
        <dbReference type="PROSITE" id="PS50103"/>
    </source>
</evidence>
<feature type="zinc finger region" description="C3H1-type" evidence="5">
    <location>
        <begin position="106"/>
        <end position="134"/>
    </location>
</feature>
<accession>A0A0V0QW80</accession>
<organism evidence="8 9">
    <name type="scientific">Pseudocohnilembus persalinus</name>
    <name type="common">Ciliate</name>
    <dbReference type="NCBI Taxonomy" id="266149"/>
    <lineage>
        <taxon>Eukaryota</taxon>
        <taxon>Sar</taxon>
        <taxon>Alveolata</taxon>
        <taxon>Ciliophora</taxon>
        <taxon>Intramacronucleata</taxon>
        <taxon>Oligohymenophorea</taxon>
        <taxon>Scuticociliatia</taxon>
        <taxon>Philasterida</taxon>
        <taxon>Pseudocohnilembidae</taxon>
        <taxon>Pseudocohnilembus</taxon>
    </lineage>
</organism>
<keyword evidence="1 5" id="KW-0479">Metal-binding</keyword>
<dbReference type="InterPro" id="IPR000571">
    <property type="entry name" value="Znf_CCCH"/>
</dbReference>
<keyword evidence="3 5" id="KW-0863">Zinc-finger</keyword>
<feature type="region of interest" description="Disordered" evidence="6">
    <location>
        <begin position="263"/>
        <end position="333"/>
    </location>
</feature>
<evidence type="ECO:0000256" key="2">
    <source>
        <dbReference type="ARBA" id="ARBA00022737"/>
    </source>
</evidence>
<comment type="caution">
    <text evidence="8">The sequence shown here is derived from an EMBL/GenBank/DDBJ whole genome shotgun (WGS) entry which is preliminary data.</text>
</comment>
<dbReference type="InterPro" id="IPR036855">
    <property type="entry name" value="Znf_CCCH_sf"/>
</dbReference>
<evidence type="ECO:0000256" key="5">
    <source>
        <dbReference type="PROSITE-ProRule" id="PRU00723"/>
    </source>
</evidence>
<protein>
    <recommendedName>
        <fullName evidence="7">C3H1-type domain-containing protein</fullName>
    </recommendedName>
</protein>
<dbReference type="OrthoDB" id="312601at2759"/>
<proteinExistence type="predicted"/>
<dbReference type="AlphaFoldDB" id="A0A0V0QW80"/>
<gene>
    <name evidence="8" type="ORF">PPERSA_13099</name>
</gene>
<dbReference type="PANTHER" id="PTHR12547">
    <property type="entry name" value="CCCH ZINC FINGER/TIS11-RELATED"/>
    <property type="match status" value="1"/>
</dbReference>
<feature type="region of interest" description="Disordered" evidence="6">
    <location>
        <begin position="205"/>
        <end position="227"/>
    </location>
</feature>
<evidence type="ECO:0000313" key="8">
    <source>
        <dbReference type="EMBL" id="KRX06620.1"/>
    </source>
</evidence>
<keyword evidence="4 5" id="KW-0862">Zinc</keyword>
<dbReference type="EMBL" id="LDAU01000094">
    <property type="protein sequence ID" value="KRX06620.1"/>
    <property type="molecule type" value="Genomic_DNA"/>
</dbReference>
<feature type="zinc finger region" description="C3H1-type" evidence="5">
    <location>
        <begin position="67"/>
        <end position="95"/>
    </location>
</feature>
<feature type="compositionally biased region" description="Low complexity" evidence="6">
    <location>
        <begin position="216"/>
        <end position="227"/>
    </location>
</feature>
<dbReference type="InParanoid" id="A0A0V0QW80"/>
<dbReference type="SUPFAM" id="SSF90229">
    <property type="entry name" value="CCCH zinc finger"/>
    <property type="match status" value="2"/>
</dbReference>
<feature type="compositionally biased region" description="Polar residues" evidence="6">
    <location>
        <begin position="315"/>
        <end position="326"/>
    </location>
</feature>
<keyword evidence="9" id="KW-1185">Reference proteome</keyword>
<dbReference type="GO" id="GO:0003729">
    <property type="term" value="F:mRNA binding"/>
    <property type="evidence" value="ECO:0007669"/>
    <property type="project" value="InterPro"/>
</dbReference>
<evidence type="ECO:0000256" key="1">
    <source>
        <dbReference type="ARBA" id="ARBA00022723"/>
    </source>
</evidence>
<dbReference type="FunFam" id="4.10.1000.10:FF:000018">
    <property type="entry name" value="Zinc finger protein"/>
    <property type="match status" value="1"/>
</dbReference>
<dbReference type="PROSITE" id="PS50103">
    <property type="entry name" value="ZF_C3H1"/>
    <property type="match status" value="2"/>
</dbReference>
<feature type="compositionally biased region" description="Polar residues" evidence="6">
    <location>
        <begin position="205"/>
        <end position="215"/>
    </location>
</feature>
<name>A0A0V0QW80_PSEPJ</name>
<dbReference type="GO" id="GO:0008270">
    <property type="term" value="F:zinc ion binding"/>
    <property type="evidence" value="ECO:0007669"/>
    <property type="project" value="UniProtKB-KW"/>
</dbReference>
<dbReference type="InterPro" id="IPR045877">
    <property type="entry name" value="ZFP36-like"/>
</dbReference>
<dbReference type="SMART" id="SM00356">
    <property type="entry name" value="ZnF_C3H1"/>
    <property type="match status" value="2"/>
</dbReference>